<reference evidence="8 9" key="2">
    <citation type="submission" date="2014-03" db="EMBL/GenBank/DDBJ databases">
        <title>The Genome Sequence of Anncaliia algerae insect isolate PRA339.</title>
        <authorList>
            <consortium name="The Broad Institute Genome Sequencing Platform"/>
            <consortium name="The Broad Institute Genome Sequencing Center for Infectious Disease"/>
            <person name="Cuomo C."/>
            <person name="Becnel J."/>
            <person name="Sanscrainte N."/>
            <person name="Walker B."/>
            <person name="Young S.K."/>
            <person name="Zeng Q."/>
            <person name="Gargeya S."/>
            <person name="Fitzgerald M."/>
            <person name="Haas B."/>
            <person name="Abouelleil A."/>
            <person name="Alvarado L."/>
            <person name="Arachchi H.M."/>
            <person name="Berlin A.M."/>
            <person name="Chapman S.B."/>
            <person name="Dewar J."/>
            <person name="Goldberg J."/>
            <person name="Griggs A."/>
            <person name="Gujja S."/>
            <person name="Hansen M."/>
            <person name="Howarth C."/>
            <person name="Imamovic A."/>
            <person name="Larimer J."/>
            <person name="McCowan C."/>
            <person name="Murphy C."/>
            <person name="Neiman D."/>
            <person name="Pearson M."/>
            <person name="Priest M."/>
            <person name="Roberts A."/>
            <person name="Saif S."/>
            <person name="Shea T."/>
            <person name="Sisk P."/>
            <person name="Sykes S."/>
            <person name="Wortman J."/>
            <person name="Nusbaum C."/>
            <person name="Birren B."/>
        </authorList>
    </citation>
    <scope>NUCLEOTIDE SEQUENCE [LARGE SCALE GENOMIC DNA]</scope>
    <source>
        <strain evidence="8 9">PRA339</strain>
    </source>
</reference>
<comment type="catalytic activity">
    <reaction evidence="6">
        <text>isopentenyl diphosphate = dimethylallyl diphosphate</text>
        <dbReference type="Rhea" id="RHEA:23284"/>
        <dbReference type="ChEBI" id="CHEBI:57623"/>
        <dbReference type="ChEBI" id="CHEBI:128769"/>
        <dbReference type="EC" id="5.3.3.2"/>
    </reaction>
    <physiologicalReaction direction="left-to-right" evidence="6">
        <dbReference type="Rhea" id="RHEA:23285"/>
    </physiologicalReaction>
</comment>
<dbReference type="OrthoDB" id="510307at2759"/>
<dbReference type="PIRSF" id="PIRSF018427">
    <property type="entry name" value="Isopntndiph_ism"/>
    <property type="match status" value="1"/>
</dbReference>
<dbReference type="NCBIfam" id="TIGR02150">
    <property type="entry name" value="IPP_isom_1"/>
    <property type="match status" value="1"/>
</dbReference>
<dbReference type="Proteomes" id="UP000030655">
    <property type="component" value="Unassembled WGS sequence"/>
</dbReference>
<sequence length="217" mass="25793">MDNYNRNLVIVNDQDEIIGTKKALNAHLLNSLTLHRAFSVFIFNHENKLMIQKRAQSKLVYPGLWSNTCCSHPFLNINSFSSPVDDCINHGVLRLQHELNINVKKEDFIFYERMLYKATNEESFFRFLGKDVNKGEIKEYEDKETLQWKNKGTENYGEYEVDYLFLIKKDVEYAENPTEVEECRFVNYYELEELALKNELTPWFAMIFNNLNIFKMI</sequence>
<dbReference type="InterPro" id="IPR000086">
    <property type="entry name" value="NUDIX_hydrolase_dom"/>
</dbReference>
<dbReference type="GO" id="GO:0050992">
    <property type="term" value="P:dimethylallyl diphosphate biosynthetic process"/>
    <property type="evidence" value="ECO:0007669"/>
    <property type="project" value="UniProtKB-UniPathway"/>
</dbReference>
<dbReference type="VEuPathDB" id="MicrosporidiaDB:H312_00702"/>
<protein>
    <recommendedName>
        <fullName evidence="3">isopentenyl-diphosphate Delta-isomerase</fullName>
        <ecNumber evidence="3">5.3.3.2</ecNumber>
    </recommendedName>
</protein>
<dbReference type="SUPFAM" id="SSF55811">
    <property type="entry name" value="Nudix"/>
    <property type="match status" value="1"/>
</dbReference>
<dbReference type="PANTHER" id="PTHR10885:SF0">
    <property type="entry name" value="ISOPENTENYL-DIPHOSPHATE DELTA-ISOMERASE"/>
    <property type="match status" value="1"/>
</dbReference>
<dbReference type="GO" id="GO:0005737">
    <property type="term" value="C:cytoplasm"/>
    <property type="evidence" value="ECO:0007669"/>
    <property type="project" value="TreeGrafter"/>
</dbReference>
<keyword evidence="5 8" id="KW-0413">Isomerase</keyword>
<dbReference type="PANTHER" id="PTHR10885">
    <property type="entry name" value="ISOPENTENYL-DIPHOSPHATE DELTA-ISOMERASE"/>
    <property type="match status" value="1"/>
</dbReference>
<gene>
    <name evidence="8" type="ORF">H312_00702</name>
</gene>
<dbReference type="EC" id="5.3.3.2" evidence="3"/>
<name>A0A059F3L6_9MICR</name>
<evidence type="ECO:0000256" key="5">
    <source>
        <dbReference type="ARBA" id="ARBA00023235"/>
    </source>
</evidence>
<dbReference type="GO" id="GO:0009240">
    <property type="term" value="P:isopentenyl diphosphate biosynthetic process"/>
    <property type="evidence" value="ECO:0007669"/>
    <property type="project" value="TreeGrafter"/>
</dbReference>
<feature type="domain" description="Nudix hydrolase" evidence="7">
    <location>
        <begin position="33"/>
        <end position="208"/>
    </location>
</feature>
<dbReference type="CDD" id="cd02885">
    <property type="entry name" value="NUDIX_IPP_Isomerase"/>
    <property type="match status" value="1"/>
</dbReference>
<dbReference type="InterPro" id="IPR015797">
    <property type="entry name" value="NUDIX_hydrolase-like_dom_sf"/>
</dbReference>
<dbReference type="UniPathway" id="UPA00059">
    <property type="reaction ID" value="UER00104"/>
</dbReference>
<evidence type="ECO:0000313" key="9">
    <source>
        <dbReference type="Proteomes" id="UP000030655"/>
    </source>
</evidence>
<comment type="similarity">
    <text evidence="2">Belongs to the IPP isomerase type 1 family.</text>
</comment>
<dbReference type="GO" id="GO:0004452">
    <property type="term" value="F:isopentenyl-diphosphate delta-isomerase activity"/>
    <property type="evidence" value="ECO:0007669"/>
    <property type="project" value="UniProtKB-EC"/>
</dbReference>
<dbReference type="EMBL" id="KK365136">
    <property type="protein sequence ID" value="KCZ81805.1"/>
    <property type="molecule type" value="Genomic_DNA"/>
</dbReference>
<comment type="pathway">
    <text evidence="1">Isoprenoid biosynthesis; dimethylallyl diphosphate biosynthesis; dimethylallyl diphosphate from isopentenyl diphosphate: step 1/1.</text>
</comment>
<dbReference type="STRING" id="1288291.A0A059F3L6"/>
<organism evidence="8 9">
    <name type="scientific">Anncaliia algerae PRA339</name>
    <dbReference type="NCBI Taxonomy" id="1288291"/>
    <lineage>
        <taxon>Eukaryota</taxon>
        <taxon>Fungi</taxon>
        <taxon>Fungi incertae sedis</taxon>
        <taxon>Microsporidia</taxon>
        <taxon>Tubulinosematoidea</taxon>
        <taxon>Tubulinosematidae</taxon>
        <taxon>Anncaliia</taxon>
    </lineage>
</organism>
<dbReference type="Gene3D" id="3.90.79.10">
    <property type="entry name" value="Nucleoside Triphosphate Pyrophosphohydrolase"/>
    <property type="match status" value="1"/>
</dbReference>
<evidence type="ECO:0000256" key="2">
    <source>
        <dbReference type="ARBA" id="ARBA00007579"/>
    </source>
</evidence>
<dbReference type="AlphaFoldDB" id="A0A059F3L6"/>
<keyword evidence="4" id="KW-0414">Isoprene biosynthesis</keyword>
<evidence type="ECO:0000256" key="6">
    <source>
        <dbReference type="ARBA" id="ARBA00029294"/>
    </source>
</evidence>
<evidence type="ECO:0000313" key="8">
    <source>
        <dbReference type="EMBL" id="KCZ81805.1"/>
    </source>
</evidence>
<keyword evidence="9" id="KW-1185">Reference proteome</keyword>
<evidence type="ECO:0000259" key="7">
    <source>
        <dbReference type="PROSITE" id="PS51462"/>
    </source>
</evidence>
<accession>A0A059F3L6</accession>
<dbReference type="HOGENOM" id="CLU_060552_0_1_1"/>
<evidence type="ECO:0000256" key="1">
    <source>
        <dbReference type="ARBA" id="ARBA00004826"/>
    </source>
</evidence>
<dbReference type="InterPro" id="IPR011876">
    <property type="entry name" value="IsopentenylPP_isomerase_typ1"/>
</dbReference>
<evidence type="ECO:0000256" key="3">
    <source>
        <dbReference type="ARBA" id="ARBA00012057"/>
    </source>
</evidence>
<dbReference type="PROSITE" id="PS51462">
    <property type="entry name" value="NUDIX"/>
    <property type="match status" value="1"/>
</dbReference>
<proteinExistence type="inferred from homology"/>
<evidence type="ECO:0000256" key="4">
    <source>
        <dbReference type="ARBA" id="ARBA00023229"/>
    </source>
</evidence>
<reference evidence="9" key="1">
    <citation type="submission" date="2013-02" db="EMBL/GenBank/DDBJ databases">
        <authorList>
            <consortium name="The Broad Institute Genome Sequencing Platform"/>
            <person name="Cuomo C."/>
            <person name="Becnel J."/>
            <person name="Sanscrainte N."/>
            <person name="Walker B."/>
            <person name="Young S.K."/>
            <person name="Zeng Q."/>
            <person name="Gargeya S."/>
            <person name="Fitzgerald M."/>
            <person name="Haas B."/>
            <person name="Abouelleil A."/>
            <person name="Alvarado L."/>
            <person name="Arachchi H.M."/>
            <person name="Berlin A.M."/>
            <person name="Chapman S.B."/>
            <person name="Dewar J."/>
            <person name="Goldberg J."/>
            <person name="Griggs A."/>
            <person name="Gujja S."/>
            <person name="Hansen M."/>
            <person name="Howarth C."/>
            <person name="Imamovic A."/>
            <person name="Larimer J."/>
            <person name="McCowan C."/>
            <person name="Murphy C."/>
            <person name="Neiman D."/>
            <person name="Pearson M."/>
            <person name="Priest M."/>
            <person name="Roberts A."/>
            <person name="Saif S."/>
            <person name="Shea T."/>
            <person name="Sisk P."/>
            <person name="Sykes S."/>
            <person name="Wortman J."/>
            <person name="Nusbaum C."/>
            <person name="Birren B."/>
        </authorList>
    </citation>
    <scope>NUCLEOTIDE SEQUENCE [LARGE SCALE GENOMIC DNA]</scope>
    <source>
        <strain evidence="9">PRA339</strain>
    </source>
</reference>